<dbReference type="PANTHER" id="PTHR32294">
    <property type="entry name" value="DNA POLYMERASE III SUBUNIT ALPHA"/>
    <property type="match status" value="1"/>
</dbReference>
<evidence type="ECO:0000313" key="2">
    <source>
        <dbReference type="EMBL" id="KKQ78579.1"/>
    </source>
</evidence>
<dbReference type="InterPro" id="IPR016195">
    <property type="entry name" value="Pol/histidinol_Pase-like"/>
</dbReference>
<dbReference type="SUPFAM" id="SSF89550">
    <property type="entry name" value="PHP domain-like"/>
    <property type="match status" value="1"/>
</dbReference>
<comment type="caution">
    <text evidence="2">The sequence shown here is derived from an EMBL/GenBank/DDBJ whole genome shotgun (WGS) entry which is preliminary data.</text>
</comment>
<dbReference type="SMART" id="SM00481">
    <property type="entry name" value="POLIIIAc"/>
    <property type="match status" value="1"/>
</dbReference>
<sequence length="242" mass="27552">MSKFVHLHGHSEYSLLDGLSKIPQLVKTVKSLGMEAVAITDHGAMYGAIEFYKACREAGIKPIIGAEMYVAKRSHKDKEGKLDSEPYHLTVLAKNYQGYLNLMKLITIAQVEGYYYRPRVDKKLLQEFHEGLIALSGCPGGEFIRSLDDNLEKASKIAEEYLQIFGEGNFYLELQSHPYEQSLDEASDEKVKKDLQEIAGIQKLTREAIKELSPEKQVEVYNAIFEFMYILQSTYLPFNVLK</sequence>
<evidence type="ECO:0000313" key="3">
    <source>
        <dbReference type="Proteomes" id="UP000034324"/>
    </source>
</evidence>
<dbReference type="InterPro" id="IPR004805">
    <property type="entry name" value="DnaE2/DnaE/PolC"/>
</dbReference>
<dbReference type="GO" id="GO:0006260">
    <property type="term" value="P:DNA replication"/>
    <property type="evidence" value="ECO:0007669"/>
    <property type="project" value="InterPro"/>
</dbReference>
<dbReference type="GO" id="GO:0008408">
    <property type="term" value="F:3'-5' exonuclease activity"/>
    <property type="evidence" value="ECO:0007669"/>
    <property type="project" value="InterPro"/>
</dbReference>
<keyword evidence="2" id="KW-0239">DNA-directed DNA polymerase</keyword>
<name>A0A0G0MY57_9BACT</name>
<organism evidence="2 3">
    <name type="scientific">Candidatus Daviesbacteria bacterium GW2011_GWF2_38_6</name>
    <dbReference type="NCBI Taxonomy" id="1618432"/>
    <lineage>
        <taxon>Bacteria</taxon>
        <taxon>Candidatus Daviesiibacteriota</taxon>
    </lineage>
</organism>
<dbReference type="Proteomes" id="UP000034324">
    <property type="component" value="Unassembled WGS sequence"/>
</dbReference>
<dbReference type="PATRIC" id="fig|1618432.3.peg.284"/>
<proteinExistence type="predicted"/>
<dbReference type="PANTHER" id="PTHR32294:SF0">
    <property type="entry name" value="DNA POLYMERASE III SUBUNIT ALPHA"/>
    <property type="match status" value="1"/>
</dbReference>
<accession>A0A0G0MY57</accession>
<keyword evidence="2" id="KW-0548">Nucleotidyltransferase</keyword>
<dbReference type="Pfam" id="PF02811">
    <property type="entry name" value="PHP"/>
    <property type="match status" value="1"/>
</dbReference>
<reference evidence="2 3" key="1">
    <citation type="journal article" date="2015" name="Nature">
        <title>rRNA introns, odd ribosomes, and small enigmatic genomes across a large radiation of phyla.</title>
        <authorList>
            <person name="Brown C.T."/>
            <person name="Hug L.A."/>
            <person name="Thomas B.C."/>
            <person name="Sharon I."/>
            <person name="Castelle C.J."/>
            <person name="Singh A."/>
            <person name="Wilkins M.J."/>
            <person name="Williams K.H."/>
            <person name="Banfield J.F."/>
        </authorList>
    </citation>
    <scope>NUCLEOTIDE SEQUENCE [LARGE SCALE GENOMIC DNA]</scope>
</reference>
<protein>
    <submittedName>
        <fullName evidence="2">DNA-directed DNA polymerase III PolC</fullName>
    </submittedName>
</protein>
<evidence type="ECO:0000259" key="1">
    <source>
        <dbReference type="SMART" id="SM00481"/>
    </source>
</evidence>
<dbReference type="InterPro" id="IPR004013">
    <property type="entry name" value="PHP_dom"/>
</dbReference>
<keyword evidence="2" id="KW-0808">Transferase</keyword>
<gene>
    <name evidence="2" type="ORF">US99_C0017G0012</name>
</gene>
<dbReference type="EMBL" id="LBVC01000017">
    <property type="protein sequence ID" value="KKQ78579.1"/>
    <property type="molecule type" value="Genomic_DNA"/>
</dbReference>
<dbReference type="Gene3D" id="3.20.20.140">
    <property type="entry name" value="Metal-dependent hydrolases"/>
    <property type="match status" value="1"/>
</dbReference>
<feature type="domain" description="Polymerase/histidinol phosphatase N-terminal" evidence="1">
    <location>
        <begin position="5"/>
        <end position="72"/>
    </location>
</feature>
<dbReference type="InterPro" id="IPR003141">
    <property type="entry name" value="Pol/His_phosphatase_N"/>
</dbReference>
<dbReference type="AlphaFoldDB" id="A0A0G0MY57"/>
<dbReference type="GO" id="GO:0003887">
    <property type="term" value="F:DNA-directed DNA polymerase activity"/>
    <property type="evidence" value="ECO:0007669"/>
    <property type="project" value="UniProtKB-KW"/>
</dbReference>